<dbReference type="SUPFAM" id="SSF63829">
    <property type="entry name" value="Calcium-dependent phosphotriesterase"/>
    <property type="match status" value="1"/>
</dbReference>
<evidence type="ECO:0000256" key="4">
    <source>
        <dbReference type="SAM" id="MobiDB-lite"/>
    </source>
</evidence>
<feature type="active site" description="Proton donor/acceptor" evidence="2">
    <location>
        <position position="275"/>
    </location>
</feature>
<dbReference type="AlphaFoldDB" id="A0AAD5X444"/>
<feature type="region of interest" description="Disordered" evidence="4">
    <location>
        <begin position="23"/>
        <end position="43"/>
    </location>
</feature>
<reference evidence="6" key="1">
    <citation type="submission" date="2020-05" db="EMBL/GenBank/DDBJ databases">
        <title>Phylogenomic resolution of chytrid fungi.</title>
        <authorList>
            <person name="Stajich J.E."/>
            <person name="Amses K."/>
            <person name="Simmons R."/>
            <person name="Seto K."/>
            <person name="Myers J."/>
            <person name="Bonds A."/>
            <person name="Quandt C.A."/>
            <person name="Barry K."/>
            <person name="Liu P."/>
            <person name="Grigoriev I."/>
            <person name="Longcore J.E."/>
            <person name="James T.Y."/>
        </authorList>
    </citation>
    <scope>NUCLEOTIDE SEQUENCE</scope>
    <source>
        <strain evidence="6">JEL0318</strain>
    </source>
</reference>
<dbReference type="InterPro" id="IPR011042">
    <property type="entry name" value="6-blade_b-propeller_TolB-like"/>
</dbReference>
<dbReference type="Pfam" id="PF08450">
    <property type="entry name" value="SGL"/>
    <property type="match status" value="1"/>
</dbReference>
<dbReference type="PANTHER" id="PTHR47572:SF4">
    <property type="entry name" value="LACTONASE DRP35"/>
    <property type="match status" value="1"/>
</dbReference>
<dbReference type="PANTHER" id="PTHR47572">
    <property type="entry name" value="LIPOPROTEIN-RELATED"/>
    <property type="match status" value="1"/>
</dbReference>
<feature type="binding site" evidence="3">
    <location>
        <position position="222"/>
    </location>
    <ligand>
        <name>a divalent metal cation</name>
        <dbReference type="ChEBI" id="CHEBI:60240"/>
    </ligand>
</feature>
<keyword evidence="1" id="KW-0378">Hydrolase</keyword>
<keyword evidence="7" id="KW-1185">Reference proteome</keyword>
<feature type="binding site" evidence="3">
    <location>
        <position position="275"/>
    </location>
    <ligand>
        <name>a divalent metal cation</name>
        <dbReference type="ChEBI" id="CHEBI:60240"/>
    </ligand>
</feature>
<comment type="cofactor">
    <cofactor evidence="3">
        <name>Zn(2+)</name>
        <dbReference type="ChEBI" id="CHEBI:29105"/>
    </cofactor>
    <text evidence="3">Binds 1 divalent metal cation per subunit.</text>
</comment>
<dbReference type="GO" id="GO:0016787">
    <property type="term" value="F:hydrolase activity"/>
    <property type="evidence" value="ECO:0007669"/>
    <property type="project" value="UniProtKB-KW"/>
</dbReference>
<protein>
    <recommendedName>
        <fullName evidence="5">SMP-30/Gluconolactonase/LRE-like region domain-containing protein</fullName>
    </recommendedName>
</protein>
<name>A0AAD5X444_9FUNG</name>
<organism evidence="6 7">
    <name type="scientific">Rhizophlyctis rosea</name>
    <dbReference type="NCBI Taxonomy" id="64517"/>
    <lineage>
        <taxon>Eukaryota</taxon>
        <taxon>Fungi</taxon>
        <taxon>Fungi incertae sedis</taxon>
        <taxon>Chytridiomycota</taxon>
        <taxon>Chytridiomycota incertae sedis</taxon>
        <taxon>Chytridiomycetes</taxon>
        <taxon>Rhizophlyctidales</taxon>
        <taxon>Rhizophlyctidaceae</taxon>
        <taxon>Rhizophlyctis</taxon>
    </lineage>
</organism>
<keyword evidence="3" id="KW-0479">Metal-binding</keyword>
<dbReference type="GO" id="GO:0046872">
    <property type="term" value="F:metal ion binding"/>
    <property type="evidence" value="ECO:0007669"/>
    <property type="project" value="UniProtKB-KW"/>
</dbReference>
<evidence type="ECO:0000256" key="1">
    <source>
        <dbReference type="ARBA" id="ARBA00022801"/>
    </source>
</evidence>
<keyword evidence="3" id="KW-0862">Zinc</keyword>
<gene>
    <name evidence="6" type="ORF">HK097_009106</name>
</gene>
<dbReference type="EMBL" id="JADGJD010000579">
    <property type="protein sequence ID" value="KAJ3049899.1"/>
    <property type="molecule type" value="Genomic_DNA"/>
</dbReference>
<comment type="caution">
    <text evidence="6">The sequence shown here is derived from an EMBL/GenBank/DDBJ whole genome shotgun (WGS) entry which is preliminary data.</text>
</comment>
<evidence type="ECO:0000259" key="5">
    <source>
        <dbReference type="Pfam" id="PF08450"/>
    </source>
</evidence>
<dbReference type="InterPro" id="IPR005511">
    <property type="entry name" value="SMP-30"/>
</dbReference>
<evidence type="ECO:0000313" key="6">
    <source>
        <dbReference type="EMBL" id="KAJ3049899.1"/>
    </source>
</evidence>
<feature type="binding site" evidence="3">
    <location>
        <position position="77"/>
    </location>
    <ligand>
        <name>a divalent metal cation</name>
        <dbReference type="ChEBI" id="CHEBI:60240"/>
    </ligand>
</feature>
<dbReference type="InterPro" id="IPR051262">
    <property type="entry name" value="SMP-30/CGR1_Lactonase"/>
</dbReference>
<dbReference type="Proteomes" id="UP001212841">
    <property type="component" value="Unassembled WGS sequence"/>
</dbReference>
<evidence type="ECO:0000256" key="3">
    <source>
        <dbReference type="PIRSR" id="PIRSR605511-2"/>
    </source>
</evidence>
<evidence type="ECO:0000313" key="7">
    <source>
        <dbReference type="Proteomes" id="UP001212841"/>
    </source>
</evidence>
<feature type="binding site" evidence="3">
    <location>
        <position position="164"/>
    </location>
    <ligand>
        <name>substrate</name>
    </ligand>
</feature>
<dbReference type="PRINTS" id="PR01790">
    <property type="entry name" value="SMP30FAMILY"/>
</dbReference>
<sequence>MVVKTKHWNHWIHFPKNDIISRKDPPPTAFPQINPRTLTTPPPSKMPHYEVLNDRFNACIRQTAQIERLHTSSRWAEGPAYFPLHRTLLWSDIPNNRILAFSESSSSVSVYRQPSNYSNGNTVDREGRLVTCEHGTRRVTRTNHDGSITVIADQFEGRKLNSPNDVVVKSDGSVWFSDPTYGIDSDYEGFKSPSEQDGSHVYRVDPLDGTVTKLLSDFIKPNGLAFSPDESLLYVVDSGRTHVPNGPRHIRVFNVSPDGKTLTGGQVFADNGNYDGLRLDSDGRIWTSASDAVHCYEPDGTLLGKIVIGEPVSNVCFGGERGNRLYITATTSLYAVLLPVVGAKTF</sequence>
<feature type="domain" description="SMP-30/Gluconolactonase/LRE-like region" evidence="5">
    <location>
        <begin position="75"/>
        <end position="330"/>
    </location>
</feature>
<evidence type="ECO:0000256" key="2">
    <source>
        <dbReference type="PIRSR" id="PIRSR605511-1"/>
    </source>
</evidence>
<accession>A0AAD5X444</accession>
<dbReference type="InterPro" id="IPR013658">
    <property type="entry name" value="SGL"/>
</dbReference>
<dbReference type="Gene3D" id="2.120.10.30">
    <property type="entry name" value="TolB, C-terminal domain"/>
    <property type="match status" value="1"/>
</dbReference>
<proteinExistence type="predicted"/>